<gene>
    <name evidence="2" type="ORF">GCM10009539_05730</name>
</gene>
<keyword evidence="3" id="KW-1185">Reference proteome</keyword>
<evidence type="ECO:0000313" key="2">
    <source>
        <dbReference type="EMBL" id="GAA0223398.1"/>
    </source>
</evidence>
<name>A0ABP3D5P7_9ACTN</name>
<evidence type="ECO:0000256" key="1">
    <source>
        <dbReference type="SAM" id="MobiDB-lite"/>
    </source>
</evidence>
<feature type="region of interest" description="Disordered" evidence="1">
    <location>
        <begin position="109"/>
        <end position="134"/>
    </location>
</feature>
<dbReference type="EMBL" id="BAAAGX010000003">
    <property type="protein sequence ID" value="GAA0223398.1"/>
    <property type="molecule type" value="Genomic_DNA"/>
</dbReference>
<comment type="caution">
    <text evidence="2">The sequence shown here is derived from an EMBL/GenBank/DDBJ whole genome shotgun (WGS) entry which is preliminary data.</text>
</comment>
<sequence>MVTQSIRRALICTPRRCASSASTPNRADDADAVTRVANLASIAEVLSNVSSTRLRIASAWHCSDVMTASGTSRAEHAAHTPHGRCVVYPGAQCSLTGDAIAAEQDLVADVDGGDRRRPHTANASGGGAGRRSAGAPRAACCSTLVGLGSGQC</sequence>
<evidence type="ECO:0000313" key="3">
    <source>
        <dbReference type="Proteomes" id="UP001500967"/>
    </source>
</evidence>
<reference evidence="3" key="1">
    <citation type="journal article" date="2019" name="Int. J. Syst. Evol. Microbiol.">
        <title>The Global Catalogue of Microorganisms (GCM) 10K type strain sequencing project: providing services to taxonomists for standard genome sequencing and annotation.</title>
        <authorList>
            <consortium name="The Broad Institute Genomics Platform"/>
            <consortium name="The Broad Institute Genome Sequencing Center for Infectious Disease"/>
            <person name="Wu L."/>
            <person name="Ma J."/>
        </authorList>
    </citation>
    <scope>NUCLEOTIDE SEQUENCE [LARGE SCALE GENOMIC DNA]</scope>
    <source>
        <strain evidence="3">JCM 10425</strain>
    </source>
</reference>
<dbReference type="Proteomes" id="UP001500967">
    <property type="component" value="Unassembled WGS sequence"/>
</dbReference>
<organism evidence="2 3">
    <name type="scientific">Cryptosporangium japonicum</name>
    <dbReference type="NCBI Taxonomy" id="80872"/>
    <lineage>
        <taxon>Bacteria</taxon>
        <taxon>Bacillati</taxon>
        <taxon>Actinomycetota</taxon>
        <taxon>Actinomycetes</taxon>
        <taxon>Cryptosporangiales</taxon>
        <taxon>Cryptosporangiaceae</taxon>
        <taxon>Cryptosporangium</taxon>
    </lineage>
</organism>
<protein>
    <submittedName>
        <fullName evidence="2">Uncharacterized protein</fullName>
    </submittedName>
</protein>
<accession>A0ABP3D5P7</accession>
<proteinExistence type="predicted"/>